<gene>
    <name evidence="1" type="ORF">BACSTE_01415</name>
</gene>
<name>B0NPJ7_BACSE</name>
<reference evidence="1 2" key="2">
    <citation type="submission" date="2007-11" db="EMBL/GenBank/DDBJ databases">
        <authorList>
            <person name="Fulton L."/>
            <person name="Clifton S."/>
            <person name="Fulton B."/>
            <person name="Xu J."/>
            <person name="Minx P."/>
            <person name="Pepin K.H."/>
            <person name="Johnson M."/>
            <person name="Thiruvilangam P."/>
            <person name="Bhonagiri V."/>
            <person name="Nash W.E."/>
            <person name="Mardis E.R."/>
            <person name="Wilson R.K."/>
        </authorList>
    </citation>
    <scope>NUCLEOTIDE SEQUENCE [LARGE SCALE GENOMIC DNA]</scope>
    <source>
        <strain evidence="1 2">ATCC 43183</strain>
    </source>
</reference>
<proteinExistence type="predicted"/>
<accession>B0NPJ7</accession>
<reference evidence="1 2" key="1">
    <citation type="submission" date="2007-11" db="EMBL/GenBank/DDBJ databases">
        <title>Draft genome sequence of Bacteroides stercoris(ATCC 43183).</title>
        <authorList>
            <person name="Sudarsanam P."/>
            <person name="Ley R."/>
            <person name="Guruge J."/>
            <person name="Turnbaugh P.J."/>
            <person name="Mahowald M."/>
            <person name="Liep D."/>
            <person name="Gordon J."/>
        </authorList>
    </citation>
    <scope>NUCLEOTIDE SEQUENCE [LARGE SCALE GENOMIC DNA]</scope>
    <source>
        <strain evidence="1 2">ATCC 43183</strain>
    </source>
</reference>
<dbReference type="AlphaFoldDB" id="B0NPJ7"/>
<evidence type="ECO:0000313" key="2">
    <source>
        <dbReference type="Proteomes" id="UP000004713"/>
    </source>
</evidence>
<sequence>MLPAYLADALLLLRSKSQLLVAIPVIGRMVEYGFQIEVNGTGDACGHIIVKLLEAPCHPYFLVAAEVRALFPCRRIAEGVDDGQPDVLRRGVLCHTVPQAVFGFRASGVEAQCVLGCLIV</sequence>
<dbReference type="Proteomes" id="UP000004713">
    <property type="component" value="Unassembled WGS sequence"/>
</dbReference>
<dbReference type="HOGENOM" id="CLU_2045041_0_0_10"/>
<comment type="caution">
    <text evidence="1">The sequence shown here is derived from an EMBL/GenBank/DDBJ whole genome shotgun (WGS) entry which is preliminary data.</text>
</comment>
<protein>
    <submittedName>
        <fullName evidence="1">Uncharacterized protein</fullName>
    </submittedName>
</protein>
<dbReference type="EMBL" id="ABFZ02000018">
    <property type="protein sequence ID" value="EDS15968.1"/>
    <property type="molecule type" value="Genomic_DNA"/>
</dbReference>
<evidence type="ECO:0000313" key="1">
    <source>
        <dbReference type="EMBL" id="EDS15968.1"/>
    </source>
</evidence>
<organism evidence="1 2">
    <name type="scientific">Bacteroides stercoris ATCC 43183</name>
    <dbReference type="NCBI Taxonomy" id="449673"/>
    <lineage>
        <taxon>Bacteria</taxon>
        <taxon>Pseudomonadati</taxon>
        <taxon>Bacteroidota</taxon>
        <taxon>Bacteroidia</taxon>
        <taxon>Bacteroidales</taxon>
        <taxon>Bacteroidaceae</taxon>
        <taxon>Bacteroides</taxon>
    </lineage>
</organism>